<organism evidence="1 2">
    <name type="scientific">Neurospora tetrasperma (strain FGSC 2508 / ATCC MYA-4615 / P0657)</name>
    <dbReference type="NCBI Taxonomy" id="510951"/>
    <lineage>
        <taxon>Eukaryota</taxon>
        <taxon>Fungi</taxon>
        <taxon>Dikarya</taxon>
        <taxon>Ascomycota</taxon>
        <taxon>Pezizomycotina</taxon>
        <taxon>Sordariomycetes</taxon>
        <taxon>Sordariomycetidae</taxon>
        <taxon>Sordariales</taxon>
        <taxon>Sordariaceae</taxon>
        <taxon>Neurospora</taxon>
    </lineage>
</organism>
<dbReference type="OrthoDB" id="5186097at2759"/>
<gene>
    <name evidence="1" type="ORF">NEUTE1DRAFT_120694</name>
</gene>
<accession>F8MH74</accession>
<dbReference type="VEuPathDB" id="FungiDB:NEUTE1DRAFT_120694"/>
<name>F8MH74_NEUT8</name>
<reference evidence="2" key="1">
    <citation type="journal article" date="2011" name="Genetics">
        <title>Massive changes in genome architecture accompany the transition to self-fertility in the filamentous fungus Neurospora tetrasperma.</title>
        <authorList>
            <person name="Ellison C.E."/>
            <person name="Stajich J.E."/>
            <person name="Jacobson D.J."/>
            <person name="Natvig D.O."/>
            <person name="Lapidus A."/>
            <person name="Foster B."/>
            <person name="Aerts A."/>
            <person name="Riley R."/>
            <person name="Lindquist E.A."/>
            <person name="Grigoriev I.V."/>
            <person name="Taylor J.W."/>
        </authorList>
    </citation>
    <scope>NUCLEOTIDE SEQUENCE [LARGE SCALE GENOMIC DNA]</scope>
    <source>
        <strain evidence="2">FGSC 2508 / P0657</strain>
    </source>
</reference>
<dbReference type="HOGENOM" id="CLU_1332263_0_0_1"/>
<dbReference type="RefSeq" id="XP_009849064.1">
    <property type="nucleotide sequence ID" value="XM_009850762.1"/>
</dbReference>
<evidence type="ECO:0000313" key="2">
    <source>
        <dbReference type="Proteomes" id="UP000008065"/>
    </source>
</evidence>
<protein>
    <submittedName>
        <fullName evidence="1">Uncharacterized protein</fullName>
    </submittedName>
</protein>
<dbReference type="GeneID" id="20824000"/>
<evidence type="ECO:0000313" key="1">
    <source>
        <dbReference type="EMBL" id="EGO58739.1"/>
    </source>
</evidence>
<keyword evidence="2" id="KW-1185">Reference proteome</keyword>
<dbReference type="KEGG" id="nte:NEUTE1DRAFT120694"/>
<proteinExistence type="predicted"/>
<dbReference type="EMBL" id="GL891303">
    <property type="protein sequence ID" value="EGO58739.1"/>
    <property type="molecule type" value="Genomic_DNA"/>
</dbReference>
<dbReference type="AlphaFoldDB" id="F8MH74"/>
<dbReference type="Proteomes" id="UP000008065">
    <property type="component" value="Unassembled WGS sequence"/>
</dbReference>
<sequence length="228" mass="24133">MHVWENIEMESGIWKYETTRDVKLCSSVPAHLIIVAILKSISLLTFAAASVLIQSQPAPGGCTASPFTVSIAGAVELKATTAIVHGDASWYCNDRTTTKAASGNSSISQICGGDACKSSNPVDLAKSSLSRPDAITPAYAEGPPGHKIPGCGALSKTPKWTLGTIIFINETGDGSSAIQTQSIQFQVTNEATVHVVGCLNYFLTDAGENPRLRINCSGRTDRKSRYNT</sequence>